<sequence>MVEFLFHTRGKVVVHQVVKILIKTIGDNFTHFFREETALIDFHIATVLNGGNDRCIRRWATNTTLF</sequence>
<accession>A0A655XPE8</accession>
<evidence type="ECO:0000313" key="2">
    <source>
        <dbReference type="Proteomes" id="UP000041770"/>
    </source>
</evidence>
<gene>
    <name evidence="1" type="ORF">ERS013200_00742</name>
</gene>
<reference evidence="1 2" key="1">
    <citation type="submission" date="2015-07" db="EMBL/GenBank/DDBJ databases">
        <authorList>
            <consortium name="Pathogen Informatics"/>
        </authorList>
    </citation>
    <scope>NUCLEOTIDE SEQUENCE [LARGE SCALE GENOMIC DNA]</scope>
    <source>
        <strain evidence="1 2">A316</strain>
    </source>
</reference>
<dbReference type="EMBL" id="CWQY01000003">
    <property type="protein sequence ID" value="CSC16847.1"/>
    <property type="molecule type" value="Genomic_DNA"/>
</dbReference>
<proteinExistence type="predicted"/>
<protein>
    <submittedName>
        <fullName evidence="1">Uncharacterized protein</fullName>
    </submittedName>
</protein>
<dbReference type="AlphaFoldDB" id="A0A655XPE8"/>
<name>A0A655XPE8_VIBCL</name>
<dbReference type="Proteomes" id="UP000041770">
    <property type="component" value="Unassembled WGS sequence"/>
</dbReference>
<evidence type="ECO:0000313" key="1">
    <source>
        <dbReference type="EMBL" id="CSC16847.1"/>
    </source>
</evidence>
<organism evidence="1 2">
    <name type="scientific">Vibrio cholerae</name>
    <dbReference type="NCBI Taxonomy" id="666"/>
    <lineage>
        <taxon>Bacteria</taxon>
        <taxon>Pseudomonadati</taxon>
        <taxon>Pseudomonadota</taxon>
        <taxon>Gammaproteobacteria</taxon>
        <taxon>Vibrionales</taxon>
        <taxon>Vibrionaceae</taxon>
        <taxon>Vibrio</taxon>
    </lineage>
</organism>